<keyword evidence="2" id="KW-1133">Transmembrane helix</keyword>
<organism evidence="3 4">
    <name type="scientific">Herbihabitans rhizosphaerae</name>
    <dbReference type="NCBI Taxonomy" id="1872711"/>
    <lineage>
        <taxon>Bacteria</taxon>
        <taxon>Bacillati</taxon>
        <taxon>Actinomycetota</taxon>
        <taxon>Actinomycetes</taxon>
        <taxon>Pseudonocardiales</taxon>
        <taxon>Pseudonocardiaceae</taxon>
        <taxon>Herbihabitans</taxon>
    </lineage>
</organism>
<reference evidence="3 4" key="1">
    <citation type="submission" date="2019-02" db="EMBL/GenBank/DDBJ databases">
        <title>Genomic Encyclopedia of Type Strains, Phase IV (KMG-IV): sequencing the most valuable type-strain genomes for metagenomic binning, comparative biology and taxonomic classification.</title>
        <authorList>
            <person name="Goeker M."/>
        </authorList>
    </citation>
    <scope>NUCLEOTIDE SEQUENCE [LARGE SCALE GENOMIC DNA]</scope>
    <source>
        <strain evidence="3 4">DSM 101727</strain>
    </source>
</reference>
<evidence type="ECO:0000256" key="2">
    <source>
        <dbReference type="SAM" id="Phobius"/>
    </source>
</evidence>
<comment type="caution">
    <text evidence="3">The sequence shown here is derived from an EMBL/GenBank/DDBJ whole genome shotgun (WGS) entry which is preliminary data.</text>
</comment>
<feature type="transmembrane region" description="Helical" evidence="2">
    <location>
        <begin position="316"/>
        <end position="336"/>
    </location>
</feature>
<sequence>MATSNTPRPVVVAVLLSVAGALVAALIGLLTFGAQATASPDHVPLAVATPSEGPAAAPLRAAAERLTAQGGDAVGWRVVTGGEGRKLLADKEVYGVLELVAEPTGELRPTVVLSGAVNPSATQIAQPALTGAAQGIAAAAPRLAPGVTVAPAQTITLHPASAAGRTAPLGGTALLWLAGLVATLGSTVLITRAGKRVGIGSRLTVLVGVSVLGVAVVAGLLSWWDSSLPLNPEVIGFLLLTAVAFAAVQGGLVRLLGIRAAAILGPLYLVAPAVAGQVPELLNPAYRAVLWSWTPFRFSAEGLRSLLQGTPDAPDVRTGVIVLGAMAVGGLLVMLIPGRRSAGEVAQSHTPNGVVDVGVDEADRLPGAQGEAAVEDRNTGVGRHERR</sequence>
<feature type="region of interest" description="Disordered" evidence="1">
    <location>
        <begin position="365"/>
        <end position="387"/>
    </location>
</feature>
<accession>A0A4Q7KE68</accession>
<feature type="transmembrane region" description="Helical" evidence="2">
    <location>
        <begin position="203"/>
        <end position="224"/>
    </location>
</feature>
<protein>
    <submittedName>
        <fullName evidence="3">Uncharacterized protein</fullName>
    </submittedName>
</protein>
<evidence type="ECO:0000313" key="3">
    <source>
        <dbReference type="EMBL" id="RZS32535.1"/>
    </source>
</evidence>
<evidence type="ECO:0000256" key="1">
    <source>
        <dbReference type="SAM" id="MobiDB-lite"/>
    </source>
</evidence>
<feature type="transmembrane region" description="Helical" evidence="2">
    <location>
        <begin position="173"/>
        <end position="191"/>
    </location>
</feature>
<feature type="transmembrane region" description="Helical" evidence="2">
    <location>
        <begin position="255"/>
        <end position="275"/>
    </location>
</feature>
<evidence type="ECO:0000313" key="4">
    <source>
        <dbReference type="Proteomes" id="UP000294257"/>
    </source>
</evidence>
<proteinExistence type="predicted"/>
<keyword evidence="2" id="KW-0472">Membrane</keyword>
<dbReference type="Proteomes" id="UP000294257">
    <property type="component" value="Unassembled WGS sequence"/>
</dbReference>
<dbReference type="AlphaFoldDB" id="A0A4Q7KE68"/>
<keyword evidence="2" id="KW-0812">Transmembrane</keyword>
<dbReference type="EMBL" id="SGWQ01000012">
    <property type="protein sequence ID" value="RZS32535.1"/>
    <property type="molecule type" value="Genomic_DNA"/>
</dbReference>
<gene>
    <name evidence="3" type="ORF">EV193_112169</name>
</gene>
<keyword evidence="4" id="KW-1185">Reference proteome</keyword>
<feature type="transmembrane region" description="Helical" evidence="2">
    <location>
        <begin position="230"/>
        <end position="248"/>
    </location>
</feature>
<name>A0A4Q7KE68_9PSEU</name>